<evidence type="ECO:0000259" key="3">
    <source>
        <dbReference type="Pfam" id="PF10415"/>
    </source>
</evidence>
<evidence type="ECO:0000259" key="2">
    <source>
        <dbReference type="Pfam" id="PF00206"/>
    </source>
</evidence>
<gene>
    <name evidence="4" type="ORF">B1B_03013</name>
</gene>
<dbReference type="AlphaFoldDB" id="T1CV98"/>
<protein>
    <submittedName>
        <fullName evidence="4">Aspartate ammonia-lyase</fullName>
    </submittedName>
</protein>
<dbReference type="GO" id="GO:0016829">
    <property type="term" value="F:lyase activity"/>
    <property type="evidence" value="ECO:0007669"/>
    <property type="project" value="UniProtKB-KW"/>
</dbReference>
<dbReference type="InterPro" id="IPR018951">
    <property type="entry name" value="Fumarase_C_C"/>
</dbReference>
<dbReference type="InterPro" id="IPR051546">
    <property type="entry name" value="Aspartate_Ammonia-Lyase"/>
</dbReference>
<feature type="domain" description="Fumarate lyase N-terminal" evidence="2">
    <location>
        <begin position="7"/>
        <end position="44"/>
    </location>
</feature>
<dbReference type="GO" id="GO:0006099">
    <property type="term" value="P:tricarboxylic acid cycle"/>
    <property type="evidence" value="ECO:0007669"/>
    <property type="project" value="InterPro"/>
</dbReference>
<evidence type="ECO:0000256" key="1">
    <source>
        <dbReference type="ARBA" id="ARBA00023239"/>
    </source>
</evidence>
<dbReference type="Pfam" id="PF10415">
    <property type="entry name" value="FumaraseC_C"/>
    <property type="match status" value="1"/>
</dbReference>
<feature type="non-terminal residue" evidence="4">
    <location>
        <position position="1"/>
    </location>
</feature>
<accession>T1CV98</accession>
<dbReference type="EMBL" id="AUZY01001817">
    <property type="protein sequence ID" value="EQD73835.1"/>
    <property type="molecule type" value="Genomic_DNA"/>
</dbReference>
<sequence length="169" mass="18051">RAARRPGLDEIRVPEIQPGSSIMPAKVNPSAAECLDMVAFHVVGADAATALAVQAGQLEINVMMPLAAFEVLFAAEIVANYLPVFARSCVDGITANPARTDRFLMESAALATILTPRFGYLKVAEILHEADRSGRPVPDLLVEKGLLTRPEVDTLLGRAALLRLAEPVP</sequence>
<dbReference type="PANTHER" id="PTHR42696:SF2">
    <property type="entry name" value="ASPARTATE AMMONIA-LYASE"/>
    <property type="match status" value="1"/>
</dbReference>
<organism evidence="4">
    <name type="scientific">mine drainage metagenome</name>
    <dbReference type="NCBI Taxonomy" id="410659"/>
    <lineage>
        <taxon>unclassified sequences</taxon>
        <taxon>metagenomes</taxon>
        <taxon>ecological metagenomes</taxon>
    </lineage>
</organism>
<dbReference type="InterPro" id="IPR020557">
    <property type="entry name" value="Fumarate_lyase_CS"/>
</dbReference>
<dbReference type="Gene3D" id="1.10.40.30">
    <property type="entry name" value="Fumarase/aspartase (C-terminal domain)"/>
    <property type="match status" value="1"/>
</dbReference>
<dbReference type="InterPro" id="IPR022761">
    <property type="entry name" value="Fumarate_lyase_N"/>
</dbReference>
<comment type="caution">
    <text evidence="4">The sequence shown here is derived from an EMBL/GenBank/DDBJ whole genome shotgun (WGS) entry which is preliminary data.</text>
</comment>
<proteinExistence type="predicted"/>
<evidence type="ECO:0000313" key="4">
    <source>
        <dbReference type="EMBL" id="EQD73835.1"/>
    </source>
</evidence>
<dbReference type="InterPro" id="IPR008948">
    <property type="entry name" value="L-Aspartase-like"/>
</dbReference>
<dbReference type="PANTHER" id="PTHR42696">
    <property type="entry name" value="ASPARTATE AMMONIA-LYASE"/>
    <property type="match status" value="1"/>
</dbReference>
<dbReference type="PROSITE" id="PS00163">
    <property type="entry name" value="FUMARATE_LYASES"/>
    <property type="match status" value="1"/>
</dbReference>
<reference evidence="4" key="1">
    <citation type="submission" date="2013-08" db="EMBL/GenBank/DDBJ databases">
        <authorList>
            <person name="Mendez C."/>
            <person name="Richter M."/>
            <person name="Ferrer M."/>
            <person name="Sanchez J."/>
        </authorList>
    </citation>
    <scope>NUCLEOTIDE SEQUENCE</scope>
</reference>
<dbReference type="SUPFAM" id="SSF48557">
    <property type="entry name" value="L-aspartase-like"/>
    <property type="match status" value="1"/>
</dbReference>
<dbReference type="Pfam" id="PF00206">
    <property type="entry name" value="Lyase_1"/>
    <property type="match status" value="1"/>
</dbReference>
<name>T1CV98_9ZZZZ</name>
<keyword evidence="1 4" id="KW-0456">Lyase</keyword>
<feature type="domain" description="Fumarase C C-terminal" evidence="3">
    <location>
        <begin position="110"/>
        <end position="159"/>
    </location>
</feature>
<reference evidence="4" key="2">
    <citation type="journal article" date="2014" name="ISME J.">
        <title>Microbial stratification in low pH oxic and suboxic macroscopic growths along an acid mine drainage.</title>
        <authorList>
            <person name="Mendez-Garcia C."/>
            <person name="Mesa V."/>
            <person name="Sprenger R.R."/>
            <person name="Richter M."/>
            <person name="Diez M.S."/>
            <person name="Solano J."/>
            <person name="Bargiela R."/>
            <person name="Golyshina O.V."/>
            <person name="Manteca A."/>
            <person name="Ramos J.L."/>
            <person name="Gallego J.R."/>
            <person name="Llorente I."/>
            <person name="Martins Dos Santos V.A."/>
            <person name="Jensen O.N."/>
            <person name="Pelaez A.I."/>
            <person name="Sanchez J."/>
            <person name="Ferrer M."/>
        </authorList>
    </citation>
    <scope>NUCLEOTIDE SEQUENCE</scope>
</reference>
<dbReference type="Gene3D" id="1.20.200.10">
    <property type="entry name" value="Fumarase/aspartase (Central domain)"/>
    <property type="match status" value="1"/>
</dbReference>